<dbReference type="Proteomes" id="UP001595793">
    <property type="component" value="Unassembled WGS sequence"/>
</dbReference>
<comment type="caution">
    <text evidence="1">The sequence shown here is derived from an EMBL/GenBank/DDBJ whole genome shotgun (WGS) entry which is preliminary data.</text>
</comment>
<evidence type="ECO:0000313" key="1">
    <source>
        <dbReference type="EMBL" id="MFC4029010.1"/>
    </source>
</evidence>
<protein>
    <submittedName>
        <fullName evidence="1">Uncharacterized protein</fullName>
    </submittedName>
</protein>
<dbReference type="RefSeq" id="WP_290233149.1">
    <property type="nucleotide sequence ID" value="NZ_JAUFPZ010000002.1"/>
</dbReference>
<name>A0ABV8HAM8_9FLAO</name>
<gene>
    <name evidence="1" type="ORF">ACFOS1_16425</name>
</gene>
<accession>A0ABV8HAM8</accession>
<dbReference type="EMBL" id="JBHSAS010000011">
    <property type="protein sequence ID" value="MFC4029010.1"/>
    <property type="molecule type" value="Genomic_DNA"/>
</dbReference>
<proteinExistence type="predicted"/>
<reference evidence="2" key="1">
    <citation type="journal article" date="2019" name="Int. J. Syst. Evol. Microbiol.">
        <title>The Global Catalogue of Microorganisms (GCM) 10K type strain sequencing project: providing services to taxonomists for standard genome sequencing and annotation.</title>
        <authorList>
            <consortium name="The Broad Institute Genomics Platform"/>
            <consortium name="The Broad Institute Genome Sequencing Center for Infectious Disease"/>
            <person name="Wu L."/>
            <person name="Ma J."/>
        </authorList>
    </citation>
    <scope>NUCLEOTIDE SEQUENCE [LARGE SCALE GENOMIC DNA]</scope>
    <source>
        <strain evidence="2">CECT 9128</strain>
    </source>
</reference>
<evidence type="ECO:0000313" key="2">
    <source>
        <dbReference type="Proteomes" id="UP001595793"/>
    </source>
</evidence>
<sequence length="318" mass="36390">MYKKLLFLFFINCFVYCKNNNSNQIDHQDSISNNNSFDPDGTYVNSDYEDRNEGKDWVGIEVTSLEDKLISLSIRSRADLKRPTCTLHCLAKKKNDSTYVAIETDLPIQFMFTRDRLFVSSKTSEGLAYFCSGGASIGGDYRYIKGSLDTAQVDPRIFSKYLHREGINFEISVEIIDDKKILQVTPMGLAKDNSTFYKSLDMNIVSAQTTDLNNDKDPELVIILKNFKTKKSKVLVFTTNHKKSMSLVNFPYNSFKLDEGNYRGNDIYDIKNNKLIRSFPIFKNGKITGNEYKIIYKLVPGEAMAQFKIESQQTIQAN</sequence>
<organism evidence="1 2">
    <name type="scientific">Zunongwangia endophytica</name>
    <dbReference type="NCBI Taxonomy" id="1808945"/>
    <lineage>
        <taxon>Bacteria</taxon>
        <taxon>Pseudomonadati</taxon>
        <taxon>Bacteroidota</taxon>
        <taxon>Flavobacteriia</taxon>
        <taxon>Flavobacteriales</taxon>
        <taxon>Flavobacteriaceae</taxon>
        <taxon>Zunongwangia</taxon>
    </lineage>
</organism>
<keyword evidence="2" id="KW-1185">Reference proteome</keyword>